<dbReference type="Gene3D" id="3.40.50.720">
    <property type="entry name" value="NAD(P)-binding Rossmann-like Domain"/>
    <property type="match status" value="1"/>
</dbReference>
<proteinExistence type="predicted"/>
<dbReference type="Proteomes" id="UP001208570">
    <property type="component" value="Unassembled WGS sequence"/>
</dbReference>
<dbReference type="InterPro" id="IPR036291">
    <property type="entry name" value="NAD(P)-bd_dom_sf"/>
</dbReference>
<gene>
    <name evidence="2" type="ORF">LSH36_344g02033</name>
</gene>
<dbReference type="PANTHER" id="PTHR43377:SF1">
    <property type="entry name" value="BILIVERDIN REDUCTASE A"/>
    <property type="match status" value="1"/>
</dbReference>
<keyword evidence="3" id="KW-1185">Reference proteome</keyword>
<dbReference type="AlphaFoldDB" id="A0AAD9JG01"/>
<reference evidence="2" key="1">
    <citation type="journal article" date="2023" name="Mol. Biol. Evol.">
        <title>Third-Generation Sequencing Reveals the Adaptive Role of the Epigenome in Three Deep-Sea Polychaetes.</title>
        <authorList>
            <person name="Perez M."/>
            <person name="Aroh O."/>
            <person name="Sun Y."/>
            <person name="Lan Y."/>
            <person name="Juniper S.K."/>
            <person name="Young C.R."/>
            <person name="Angers B."/>
            <person name="Qian P.Y."/>
        </authorList>
    </citation>
    <scope>NUCLEOTIDE SEQUENCE</scope>
    <source>
        <strain evidence="2">P08H-3</strain>
    </source>
</reference>
<dbReference type="InterPro" id="IPR000683">
    <property type="entry name" value="Gfo/Idh/MocA-like_OxRdtase_N"/>
</dbReference>
<feature type="domain" description="Gfo/Idh/MocA-like oxidoreductase N-terminal" evidence="1">
    <location>
        <begin position="8"/>
        <end position="122"/>
    </location>
</feature>
<name>A0AAD9JG01_9ANNE</name>
<accession>A0AAD9JG01</accession>
<dbReference type="SUPFAM" id="SSF51735">
    <property type="entry name" value="NAD(P)-binding Rossmann-fold domains"/>
    <property type="match status" value="1"/>
</dbReference>
<organism evidence="2 3">
    <name type="scientific">Paralvinella palmiformis</name>
    <dbReference type="NCBI Taxonomy" id="53620"/>
    <lineage>
        <taxon>Eukaryota</taxon>
        <taxon>Metazoa</taxon>
        <taxon>Spiralia</taxon>
        <taxon>Lophotrochozoa</taxon>
        <taxon>Annelida</taxon>
        <taxon>Polychaeta</taxon>
        <taxon>Sedentaria</taxon>
        <taxon>Canalipalpata</taxon>
        <taxon>Terebellida</taxon>
        <taxon>Terebelliformia</taxon>
        <taxon>Alvinellidae</taxon>
        <taxon>Paralvinella</taxon>
    </lineage>
</organism>
<evidence type="ECO:0000259" key="1">
    <source>
        <dbReference type="Pfam" id="PF01408"/>
    </source>
</evidence>
<dbReference type="Pfam" id="PF01408">
    <property type="entry name" value="GFO_IDH_MocA"/>
    <property type="match status" value="1"/>
</dbReference>
<dbReference type="EMBL" id="JAODUP010000344">
    <property type="protein sequence ID" value="KAK2151963.1"/>
    <property type="molecule type" value="Genomic_DNA"/>
</dbReference>
<evidence type="ECO:0000313" key="3">
    <source>
        <dbReference type="Proteomes" id="UP001208570"/>
    </source>
</evidence>
<dbReference type="Gene3D" id="3.30.360.10">
    <property type="entry name" value="Dihydrodipicolinate Reductase, domain 2"/>
    <property type="match status" value="1"/>
</dbReference>
<sequence length="306" mass="33394">MSSDVLGLVVVGVGLAGKFRIKDILKEATSEKPFLKNVKLVGYVSRRQVEVEGAQPLTMEEALARSDVHALLICTENEHHERLARQAIEAGKHVLVEYPLALTVDGAKSLFSLAQEKGVICYEEDILLVLDGHLKLKEQVKEKGLKSFQRTVIGKPNGWIEDIQRSGNPFVSGISSIQAAIDLCGDVTATAASFDVKGPKHWNAVGKMTGPNKESLTIEFGRDPEIVGRNTSYSVTLGDDTVLDDKNFPLFGAPDPTKPGLFLVDLMIFVSLIRGETEIKKYQTMTLKGLEVAEKLFTLTSATGNK</sequence>
<evidence type="ECO:0000313" key="2">
    <source>
        <dbReference type="EMBL" id="KAK2151963.1"/>
    </source>
</evidence>
<dbReference type="InterPro" id="IPR051450">
    <property type="entry name" value="Gfo/Idh/MocA_Oxidoreductases"/>
</dbReference>
<dbReference type="GO" id="GO:0000166">
    <property type="term" value="F:nucleotide binding"/>
    <property type="evidence" value="ECO:0007669"/>
    <property type="project" value="InterPro"/>
</dbReference>
<dbReference type="PANTHER" id="PTHR43377">
    <property type="entry name" value="BILIVERDIN REDUCTASE A"/>
    <property type="match status" value="1"/>
</dbReference>
<comment type="caution">
    <text evidence="2">The sequence shown here is derived from an EMBL/GenBank/DDBJ whole genome shotgun (WGS) entry which is preliminary data.</text>
</comment>
<protein>
    <recommendedName>
        <fullName evidence="1">Gfo/Idh/MocA-like oxidoreductase N-terminal domain-containing protein</fullName>
    </recommendedName>
</protein>